<name>A0A7W7PPY4_9ACTN</name>
<keyword evidence="3" id="KW-1185">Reference proteome</keyword>
<gene>
    <name evidence="2" type="ORF">FHS37_001045</name>
</gene>
<organism evidence="2 3">
    <name type="scientific">Streptomyces griseomycini</name>
    <dbReference type="NCBI Taxonomy" id="66895"/>
    <lineage>
        <taxon>Bacteria</taxon>
        <taxon>Bacillati</taxon>
        <taxon>Actinomycetota</taxon>
        <taxon>Actinomycetes</taxon>
        <taxon>Kitasatosporales</taxon>
        <taxon>Streptomycetaceae</taxon>
        <taxon>Streptomyces</taxon>
    </lineage>
</organism>
<accession>A0A7W7PPY4</accession>
<feature type="region of interest" description="Disordered" evidence="1">
    <location>
        <begin position="22"/>
        <end position="44"/>
    </location>
</feature>
<protein>
    <submittedName>
        <fullName evidence="2">Uncharacterized protein</fullName>
    </submittedName>
</protein>
<evidence type="ECO:0000313" key="3">
    <source>
        <dbReference type="Proteomes" id="UP000579523"/>
    </source>
</evidence>
<proteinExistence type="predicted"/>
<dbReference type="Proteomes" id="UP000579523">
    <property type="component" value="Unassembled WGS sequence"/>
</dbReference>
<dbReference type="EMBL" id="JACHJI010000002">
    <property type="protein sequence ID" value="MBB4897018.1"/>
    <property type="molecule type" value="Genomic_DNA"/>
</dbReference>
<dbReference type="AlphaFoldDB" id="A0A7W7PPY4"/>
<evidence type="ECO:0000313" key="2">
    <source>
        <dbReference type="EMBL" id="MBB4897018.1"/>
    </source>
</evidence>
<evidence type="ECO:0000256" key="1">
    <source>
        <dbReference type="SAM" id="MobiDB-lite"/>
    </source>
</evidence>
<feature type="compositionally biased region" description="Low complexity" evidence="1">
    <location>
        <begin position="22"/>
        <end position="33"/>
    </location>
</feature>
<feature type="compositionally biased region" description="Basic residues" evidence="1">
    <location>
        <begin position="34"/>
        <end position="44"/>
    </location>
</feature>
<comment type="caution">
    <text evidence="2">The sequence shown here is derived from an EMBL/GenBank/DDBJ whole genome shotgun (WGS) entry which is preliminary data.</text>
</comment>
<sequence length="150" mass="15308">MPSATGVIRPEVTLTVSTAPARWGRLGRSSPGSGRRRRTSRRSHALRAVVSAAPASLAVGPPPWPVLGASSGAGSLARGAASGVASAAAFALLHRTPAIGPMDAFSPVTAPASAVPPVGVGPLQGEHLGLDVPTARRRLRRLDRIVPWKP</sequence>
<reference evidence="2 3" key="1">
    <citation type="submission" date="2020-08" db="EMBL/GenBank/DDBJ databases">
        <title>Genomic Encyclopedia of Type Strains, Phase III (KMG-III): the genomes of soil and plant-associated and newly described type strains.</title>
        <authorList>
            <person name="Whitman W."/>
        </authorList>
    </citation>
    <scope>NUCLEOTIDE SEQUENCE [LARGE SCALE GENOMIC DNA]</scope>
    <source>
        <strain evidence="2 3">CECT 3273</strain>
    </source>
</reference>